<dbReference type="EMBL" id="BSNF01000001">
    <property type="protein sequence ID" value="GLQ05857.1"/>
    <property type="molecule type" value="Genomic_DNA"/>
</dbReference>
<proteinExistence type="inferred from homology"/>
<gene>
    <name evidence="5" type="ORF">GCM10007924_10780</name>
</gene>
<accession>A0ABQ5U168</accession>
<evidence type="ECO:0000313" key="6">
    <source>
        <dbReference type="Proteomes" id="UP001161409"/>
    </source>
</evidence>
<comment type="similarity">
    <text evidence="2">Belongs to the bacterial flagellin family.</text>
</comment>
<evidence type="ECO:0000313" key="5">
    <source>
        <dbReference type="EMBL" id="GLQ05857.1"/>
    </source>
</evidence>
<dbReference type="InterPro" id="IPR001492">
    <property type="entry name" value="Flagellin"/>
</dbReference>
<reference evidence="5" key="1">
    <citation type="journal article" date="2014" name="Int. J. Syst. Evol. Microbiol.">
        <title>Complete genome of a new Firmicutes species belonging to the dominant human colonic microbiota ('Ruminococcus bicirculans') reveals two chromosomes and a selective capacity to utilize plant glucans.</title>
        <authorList>
            <consortium name="NISC Comparative Sequencing Program"/>
            <person name="Wegmann U."/>
            <person name="Louis P."/>
            <person name="Goesmann A."/>
            <person name="Henrissat B."/>
            <person name="Duncan S.H."/>
            <person name="Flint H.J."/>
        </authorList>
    </citation>
    <scope>NUCLEOTIDE SEQUENCE</scope>
    <source>
        <strain evidence="5">NBRC 103408</strain>
    </source>
</reference>
<dbReference type="SUPFAM" id="SSF64518">
    <property type="entry name" value="Phase 1 flagellin"/>
    <property type="match status" value="1"/>
</dbReference>
<evidence type="ECO:0000259" key="4">
    <source>
        <dbReference type="Pfam" id="PF00700"/>
    </source>
</evidence>
<keyword evidence="3" id="KW-0975">Bacterial flagellum</keyword>
<dbReference type="Proteomes" id="UP001161409">
    <property type="component" value="Unassembled WGS sequence"/>
</dbReference>
<reference evidence="5" key="2">
    <citation type="submission" date="2023-01" db="EMBL/GenBank/DDBJ databases">
        <title>Draft genome sequence of Sneathiella chinensis strain NBRC 103408.</title>
        <authorList>
            <person name="Sun Q."/>
            <person name="Mori K."/>
        </authorList>
    </citation>
    <scope>NUCLEOTIDE SEQUENCE</scope>
    <source>
        <strain evidence="5">NBRC 103408</strain>
    </source>
</reference>
<organism evidence="5 6">
    <name type="scientific">Sneathiella chinensis</name>
    <dbReference type="NCBI Taxonomy" id="349750"/>
    <lineage>
        <taxon>Bacteria</taxon>
        <taxon>Pseudomonadati</taxon>
        <taxon>Pseudomonadota</taxon>
        <taxon>Alphaproteobacteria</taxon>
        <taxon>Sneathiellales</taxon>
        <taxon>Sneathiellaceae</taxon>
        <taxon>Sneathiella</taxon>
    </lineage>
</organism>
<dbReference type="PANTHER" id="PTHR42792">
    <property type="entry name" value="FLAGELLIN"/>
    <property type="match status" value="1"/>
</dbReference>
<dbReference type="InterPro" id="IPR046358">
    <property type="entry name" value="Flagellin_C"/>
</dbReference>
<evidence type="ECO:0000256" key="2">
    <source>
        <dbReference type="ARBA" id="ARBA00005709"/>
    </source>
</evidence>
<dbReference type="RefSeq" id="WP_169559820.1">
    <property type="nucleotide sequence ID" value="NZ_BSNF01000001.1"/>
</dbReference>
<evidence type="ECO:0000256" key="1">
    <source>
        <dbReference type="ARBA" id="ARBA00004365"/>
    </source>
</evidence>
<name>A0ABQ5U168_9PROT</name>
<feature type="domain" description="Flagellin C-terminal" evidence="4">
    <location>
        <begin position="237"/>
        <end position="319"/>
    </location>
</feature>
<dbReference type="Pfam" id="PF00700">
    <property type="entry name" value="Flagellin_C"/>
    <property type="match status" value="1"/>
</dbReference>
<dbReference type="Gene3D" id="1.20.1330.10">
    <property type="entry name" value="f41 fragment of flagellin, N-terminal domain"/>
    <property type="match status" value="1"/>
</dbReference>
<evidence type="ECO:0000256" key="3">
    <source>
        <dbReference type="ARBA" id="ARBA00023143"/>
    </source>
</evidence>
<protein>
    <recommendedName>
        <fullName evidence="4">Flagellin C-terminal domain-containing protein</fullName>
    </recommendedName>
</protein>
<dbReference type="PANTHER" id="PTHR42792:SF1">
    <property type="entry name" value="FLAGELLAR HOOK-ASSOCIATED PROTEIN 3"/>
    <property type="match status" value="1"/>
</dbReference>
<sequence>MTRISTFHQSQTLLQEMLNSQRKVADAQRQVTTGHVAEFYKDIHQDTTSLTGAKSLLARLEQHGDNNGRIQSRLFSYDQALSGLEAAGTDIKEAVMGAINSSTSLGFDAAIEGAFEAALGFLNSQTNEGYLFAGSKKDTLPVNIDNINDLLTAAEPPTDIFDNNSLKASVRIDEDRSIEVGILADEVGLEIMTALQRIVKWQNGVLPTTAPVPVGPAGPMSTPLTQSDQAFLTGEIANLEKLVRDVATVRGENGLNLKTIEGTQAALGARIDQTKTFISSIEDVDSATAITNLNQMNFALEASYNVLSQINRTSLLNFLR</sequence>
<comment type="caution">
    <text evidence="5">The sequence shown here is derived from an EMBL/GenBank/DDBJ whole genome shotgun (WGS) entry which is preliminary data.</text>
</comment>
<keyword evidence="6" id="KW-1185">Reference proteome</keyword>
<comment type="subcellular location">
    <subcellularLocation>
        <location evidence="1">Bacterial flagellum</location>
    </subcellularLocation>
</comment>